<reference evidence="1" key="2">
    <citation type="submission" date="2020-09" db="EMBL/GenBank/DDBJ databases">
        <authorList>
            <person name="Sun Q."/>
            <person name="Ohkuma M."/>
        </authorList>
    </citation>
    <scope>NUCLEOTIDE SEQUENCE</scope>
    <source>
        <strain evidence="1">JCM 3276</strain>
    </source>
</reference>
<dbReference type="Proteomes" id="UP000660680">
    <property type="component" value="Unassembled WGS sequence"/>
</dbReference>
<reference evidence="1" key="1">
    <citation type="journal article" date="2014" name="Int. J. Syst. Evol. Microbiol.">
        <title>Complete genome sequence of Corynebacterium casei LMG S-19264T (=DSM 44701T), isolated from a smear-ripened cheese.</title>
        <authorList>
            <consortium name="US DOE Joint Genome Institute (JGI-PGF)"/>
            <person name="Walter F."/>
            <person name="Albersmeier A."/>
            <person name="Kalinowski J."/>
            <person name="Ruckert C."/>
        </authorList>
    </citation>
    <scope>NUCLEOTIDE SEQUENCE</scope>
    <source>
        <strain evidence="1">JCM 3276</strain>
    </source>
</reference>
<accession>A0A918GE92</accession>
<name>A0A918GE92_9PSEU</name>
<sequence length="68" mass="7899">MSRQGRARRWRRQRKKKATTDISVERLTAALNAADKNELYRLLGLNVRFDKHAHLVEAHADPSPGWAY</sequence>
<dbReference type="EMBL" id="BMRB01000002">
    <property type="protein sequence ID" value="GGS28298.1"/>
    <property type="molecule type" value="Genomic_DNA"/>
</dbReference>
<keyword evidence="2" id="KW-1185">Reference proteome</keyword>
<dbReference type="AlphaFoldDB" id="A0A918GE92"/>
<protein>
    <submittedName>
        <fullName evidence="1">Uncharacterized protein</fullName>
    </submittedName>
</protein>
<gene>
    <name evidence="1" type="ORF">GCM10010171_21600</name>
</gene>
<evidence type="ECO:0000313" key="1">
    <source>
        <dbReference type="EMBL" id="GGS28298.1"/>
    </source>
</evidence>
<proteinExistence type="predicted"/>
<comment type="caution">
    <text evidence="1">The sequence shown here is derived from an EMBL/GenBank/DDBJ whole genome shotgun (WGS) entry which is preliminary data.</text>
</comment>
<evidence type="ECO:0000313" key="2">
    <source>
        <dbReference type="Proteomes" id="UP000660680"/>
    </source>
</evidence>
<organism evidence="1 2">
    <name type="scientific">Actinokineospora fastidiosa</name>
    <dbReference type="NCBI Taxonomy" id="1816"/>
    <lineage>
        <taxon>Bacteria</taxon>
        <taxon>Bacillati</taxon>
        <taxon>Actinomycetota</taxon>
        <taxon>Actinomycetes</taxon>
        <taxon>Pseudonocardiales</taxon>
        <taxon>Pseudonocardiaceae</taxon>
        <taxon>Actinokineospora</taxon>
    </lineage>
</organism>